<gene>
    <name evidence="4" type="ORF">SAMN04488526_2475</name>
</gene>
<name>A0A1H7PB23_9RHOB</name>
<keyword evidence="5" id="KW-1185">Reference proteome</keyword>
<dbReference type="OrthoDB" id="7362103at2"/>
<accession>A0A1H7PB23</accession>
<feature type="domain" description="DUF4174" evidence="3">
    <location>
        <begin position="52"/>
        <end position="153"/>
    </location>
</feature>
<dbReference type="Pfam" id="PF13778">
    <property type="entry name" value="DUF4174"/>
    <property type="match status" value="1"/>
</dbReference>
<evidence type="ECO:0000256" key="2">
    <source>
        <dbReference type="SAM" id="SignalP"/>
    </source>
</evidence>
<evidence type="ECO:0000259" key="3">
    <source>
        <dbReference type="Pfam" id="PF13778"/>
    </source>
</evidence>
<dbReference type="RefSeq" id="WP_092763147.1">
    <property type="nucleotide sequence ID" value="NZ_FNZQ01000004.1"/>
</dbReference>
<feature type="signal peptide" evidence="2">
    <location>
        <begin position="1"/>
        <end position="27"/>
    </location>
</feature>
<dbReference type="InterPro" id="IPR025232">
    <property type="entry name" value="DUF4174"/>
</dbReference>
<dbReference type="EMBL" id="FNZQ01000004">
    <property type="protein sequence ID" value="SEL32816.1"/>
    <property type="molecule type" value="Genomic_DNA"/>
</dbReference>
<dbReference type="AlphaFoldDB" id="A0A1H7PB23"/>
<dbReference type="Proteomes" id="UP000199283">
    <property type="component" value="Unassembled WGS sequence"/>
</dbReference>
<dbReference type="STRING" id="188906.SAMN04488526_2475"/>
<feature type="chain" id="PRO_5011605168" description="DUF4174 domain-containing protein" evidence="2">
    <location>
        <begin position="28"/>
        <end position="158"/>
    </location>
</feature>
<protein>
    <recommendedName>
        <fullName evidence="3">DUF4174 domain-containing protein</fullName>
    </recommendedName>
</protein>
<sequence length="158" mass="17825">MRPRLPRPILTAMTAFSLLMAGIPATAAEAQSLLERWAEDPGQVFDAADVDLAELQWIARPVVVFANSPRDPSFEDQMDELLAELPRLIERDVILITDTDPSAASEIRTKLRPRGFMLVLIGKDGQIKLRKPLPWTVRELSRSIDKMPIRLQEIGRSR</sequence>
<evidence type="ECO:0000256" key="1">
    <source>
        <dbReference type="ARBA" id="ARBA00022729"/>
    </source>
</evidence>
<organism evidence="4 5">
    <name type="scientific">Jannaschia helgolandensis</name>
    <dbReference type="NCBI Taxonomy" id="188906"/>
    <lineage>
        <taxon>Bacteria</taxon>
        <taxon>Pseudomonadati</taxon>
        <taxon>Pseudomonadota</taxon>
        <taxon>Alphaproteobacteria</taxon>
        <taxon>Rhodobacterales</taxon>
        <taxon>Roseobacteraceae</taxon>
        <taxon>Jannaschia</taxon>
    </lineage>
</organism>
<proteinExistence type="predicted"/>
<keyword evidence="1 2" id="KW-0732">Signal</keyword>
<evidence type="ECO:0000313" key="4">
    <source>
        <dbReference type="EMBL" id="SEL32816.1"/>
    </source>
</evidence>
<reference evidence="4 5" key="1">
    <citation type="submission" date="2016-10" db="EMBL/GenBank/DDBJ databases">
        <authorList>
            <person name="de Groot N.N."/>
        </authorList>
    </citation>
    <scope>NUCLEOTIDE SEQUENCE [LARGE SCALE GENOMIC DNA]</scope>
    <source>
        <strain evidence="4 5">DSM 14858</strain>
    </source>
</reference>
<evidence type="ECO:0000313" key="5">
    <source>
        <dbReference type="Proteomes" id="UP000199283"/>
    </source>
</evidence>